<reference evidence="3" key="2">
    <citation type="submission" date="2021-04" db="EMBL/GenBank/DDBJ databases">
        <authorList>
            <person name="Gilroy R."/>
        </authorList>
    </citation>
    <scope>NUCLEOTIDE SEQUENCE</scope>
    <source>
        <strain evidence="3">1345</strain>
    </source>
</reference>
<evidence type="ECO:0000259" key="1">
    <source>
        <dbReference type="Pfam" id="PF00590"/>
    </source>
</evidence>
<dbReference type="GO" id="GO:0008168">
    <property type="term" value="F:methyltransferase activity"/>
    <property type="evidence" value="ECO:0007669"/>
    <property type="project" value="InterPro"/>
</dbReference>
<dbReference type="AlphaFoldDB" id="A0A9D2CS89"/>
<feature type="domain" description="Tetrapyrrole methylase" evidence="1">
    <location>
        <begin position="1"/>
        <end position="133"/>
    </location>
</feature>
<dbReference type="InterPro" id="IPR048015">
    <property type="entry name" value="NTP-PPase_MazG-like_N"/>
</dbReference>
<dbReference type="NCBIfam" id="NF007113">
    <property type="entry name" value="PRK09562.1"/>
    <property type="match status" value="1"/>
</dbReference>
<proteinExistence type="predicted"/>
<dbReference type="CDD" id="cd11528">
    <property type="entry name" value="NTP-PPase_MazG_Nterm"/>
    <property type="match status" value="1"/>
</dbReference>
<dbReference type="EMBL" id="DXCQ01000034">
    <property type="protein sequence ID" value="HIY96930.1"/>
    <property type="molecule type" value="Genomic_DNA"/>
</dbReference>
<dbReference type="GO" id="GO:0046047">
    <property type="term" value="P:TTP catabolic process"/>
    <property type="evidence" value="ECO:0007669"/>
    <property type="project" value="TreeGrafter"/>
</dbReference>
<dbReference type="GO" id="GO:0047429">
    <property type="term" value="F:nucleoside triphosphate diphosphatase activity"/>
    <property type="evidence" value="ECO:0007669"/>
    <property type="project" value="UniProtKB-EC"/>
</dbReference>
<feature type="domain" description="NTP pyrophosphohydrolase MazG-like" evidence="2">
    <location>
        <begin position="378"/>
        <end position="435"/>
    </location>
</feature>
<dbReference type="SUPFAM" id="SSF53790">
    <property type="entry name" value="Tetrapyrrole methylase"/>
    <property type="match status" value="1"/>
</dbReference>
<dbReference type="InterPro" id="IPR004518">
    <property type="entry name" value="MazG-like_dom"/>
</dbReference>
<protein>
    <submittedName>
        <fullName evidence="3">Nucleoside triphosphate pyrophosphohydrolase</fullName>
        <ecNumber evidence="3">3.6.1.9</ecNumber>
    </submittedName>
</protein>
<dbReference type="NCBIfam" id="TIGR00444">
    <property type="entry name" value="mazG"/>
    <property type="match status" value="1"/>
</dbReference>
<dbReference type="InterPro" id="IPR035013">
    <property type="entry name" value="YabN_N"/>
</dbReference>
<name>A0A9D2CS89_9FIRM</name>
<evidence type="ECO:0000259" key="2">
    <source>
        <dbReference type="Pfam" id="PF03819"/>
    </source>
</evidence>
<comment type="caution">
    <text evidence="3">The sequence shown here is derived from an EMBL/GenBank/DDBJ whole genome shotgun (WGS) entry which is preliminary data.</text>
</comment>
<keyword evidence="3" id="KW-0378">Hydrolase</keyword>
<feature type="domain" description="NTP pyrophosphohydrolase MazG-like" evidence="2">
    <location>
        <begin position="238"/>
        <end position="311"/>
    </location>
</feature>
<evidence type="ECO:0000313" key="4">
    <source>
        <dbReference type="Proteomes" id="UP000886750"/>
    </source>
</evidence>
<dbReference type="Gene3D" id="1.10.287.1080">
    <property type="entry name" value="MazG-like"/>
    <property type="match status" value="2"/>
</dbReference>
<reference evidence="3" key="1">
    <citation type="journal article" date="2021" name="PeerJ">
        <title>Extensive microbial diversity within the chicken gut microbiome revealed by metagenomics and culture.</title>
        <authorList>
            <person name="Gilroy R."/>
            <person name="Ravi A."/>
            <person name="Getino M."/>
            <person name="Pursley I."/>
            <person name="Horton D.L."/>
            <person name="Alikhan N.F."/>
            <person name="Baker D."/>
            <person name="Gharbi K."/>
            <person name="Hall N."/>
            <person name="Watson M."/>
            <person name="Adriaenssens E.M."/>
            <person name="Foster-Nyarko E."/>
            <person name="Jarju S."/>
            <person name="Secka A."/>
            <person name="Antonio M."/>
            <person name="Oren A."/>
            <person name="Chaudhuri R.R."/>
            <person name="La Ragione R."/>
            <person name="Hildebrand F."/>
            <person name="Pallen M.J."/>
        </authorList>
    </citation>
    <scope>NUCLEOTIDE SEQUENCE</scope>
    <source>
        <strain evidence="3">1345</strain>
    </source>
</reference>
<organism evidence="3 4">
    <name type="scientific">Candidatus Borkfalkia excrementigallinarum</name>
    <dbReference type="NCBI Taxonomy" id="2838506"/>
    <lineage>
        <taxon>Bacteria</taxon>
        <taxon>Bacillati</taxon>
        <taxon>Bacillota</taxon>
        <taxon>Clostridia</taxon>
        <taxon>Christensenellales</taxon>
        <taxon>Christensenellaceae</taxon>
        <taxon>Candidatus Borkfalkia</taxon>
    </lineage>
</organism>
<dbReference type="GO" id="GO:0046061">
    <property type="term" value="P:dATP catabolic process"/>
    <property type="evidence" value="ECO:0007669"/>
    <property type="project" value="TreeGrafter"/>
</dbReference>
<evidence type="ECO:0000313" key="3">
    <source>
        <dbReference type="EMBL" id="HIY96930.1"/>
    </source>
</evidence>
<dbReference type="SUPFAM" id="SSF101386">
    <property type="entry name" value="all-alpha NTP pyrophosphatases"/>
    <property type="match status" value="2"/>
</dbReference>
<dbReference type="InterPro" id="IPR011551">
    <property type="entry name" value="NTP_PyrPHydrolase_MazG"/>
</dbReference>
<dbReference type="PANTHER" id="PTHR30522">
    <property type="entry name" value="NUCLEOSIDE TRIPHOSPHATE PYROPHOSPHOHYDROLASE"/>
    <property type="match status" value="1"/>
</dbReference>
<dbReference type="InterPro" id="IPR000878">
    <property type="entry name" value="4pyrrol_Mease"/>
</dbReference>
<dbReference type="Pfam" id="PF03819">
    <property type="entry name" value="MazG"/>
    <property type="match status" value="2"/>
</dbReference>
<dbReference type="PANTHER" id="PTHR30522:SF0">
    <property type="entry name" value="NUCLEOSIDE TRIPHOSPHATE PYROPHOSPHOHYDROLASE"/>
    <property type="match status" value="1"/>
</dbReference>
<dbReference type="EC" id="3.6.1.9" evidence="3"/>
<dbReference type="InterPro" id="IPR035996">
    <property type="entry name" value="4pyrrol_Methylase_sf"/>
</dbReference>
<sequence length="473" mass="51710">MITVVGLGCSPEDLTQSGRRAILSGARVILRTGETPAAEGVRALGVPFETLDALYEKSRNFDTLNKKLTAAVLDAAKEGDVVYCVDGSVSDDVSAQAVLHKSKSARAVAGVSKADAAFAAARLGSRGRSACSAYSLPEERPLLPLCIYDADCDLIAGDAKLKLCEWYGDEASAYFVRGGSAKKIKLYEADRQGEYDSTCCIVIDEIPLLQRTRFDYGDLLAILRLLRAPNGCPWDRAQTHESIRANMIEEAYELVDAIDCKDDDKICEETGDVLMQGAFHSVLAEERGAFSPDDVLSGVCSKLIFRHSHIFGQDKAESEEGALSVWDKNKLAEKGQKTASDSVRDVPKTFPAAMRAQKAAKRAAKYGYDFKDAAEAAEKVQEELSELLEAIGEGDKAHVFEETGDLLFSAVNVGRLAGADCEESLRASTQKFIDRFCLTEELILADGKRMEELSSDELWEYYVRAKEAYGRRK</sequence>
<dbReference type="GO" id="GO:0006950">
    <property type="term" value="P:response to stress"/>
    <property type="evidence" value="ECO:0007669"/>
    <property type="project" value="UniProtKB-ARBA"/>
</dbReference>
<dbReference type="GO" id="GO:0046076">
    <property type="term" value="P:dTTP catabolic process"/>
    <property type="evidence" value="ECO:0007669"/>
    <property type="project" value="TreeGrafter"/>
</dbReference>
<dbReference type="CDD" id="cd11723">
    <property type="entry name" value="YabN_N_like"/>
    <property type="match status" value="1"/>
</dbReference>
<dbReference type="InterPro" id="IPR048011">
    <property type="entry name" value="NTP-PPase_MazG-like_C"/>
</dbReference>
<dbReference type="GO" id="GO:0006203">
    <property type="term" value="P:dGTP catabolic process"/>
    <property type="evidence" value="ECO:0007669"/>
    <property type="project" value="TreeGrafter"/>
</dbReference>
<dbReference type="FunFam" id="1.10.287.1080:FF:000001">
    <property type="entry name" value="Nucleoside triphosphate pyrophosphohydrolase"/>
    <property type="match status" value="1"/>
</dbReference>
<dbReference type="GO" id="GO:0046052">
    <property type="term" value="P:UTP catabolic process"/>
    <property type="evidence" value="ECO:0007669"/>
    <property type="project" value="TreeGrafter"/>
</dbReference>
<gene>
    <name evidence="3" type="primary">mazG</name>
    <name evidence="3" type="ORF">H9729_04510</name>
</gene>
<dbReference type="CDD" id="cd11529">
    <property type="entry name" value="NTP-PPase_MazG_Cterm"/>
    <property type="match status" value="1"/>
</dbReference>
<dbReference type="Pfam" id="PF00590">
    <property type="entry name" value="TP_methylase"/>
    <property type="match status" value="1"/>
</dbReference>
<dbReference type="GO" id="GO:0046081">
    <property type="term" value="P:dUTP catabolic process"/>
    <property type="evidence" value="ECO:0007669"/>
    <property type="project" value="TreeGrafter"/>
</dbReference>
<dbReference type="Proteomes" id="UP000886750">
    <property type="component" value="Unassembled WGS sequence"/>
</dbReference>
<accession>A0A9D2CS89</accession>